<evidence type="ECO:0000313" key="6">
    <source>
        <dbReference type="Proteomes" id="UP000598467"/>
    </source>
</evidence>
<evidence type="ECO:0000256" key="3">
    <source>
        <dbReference type="ARBA" id="ARBA00023136"/>
    </source>
</evidence>
<evidence type="ECO:0000256" key="2">
    <source>
        <dbReference type="ARBA" id="ARBA00022989"/>
    </source>
</evidence>
<keyword evidence="2 4" id="KW-1133">Transmembrane helix</keyword>
<keyword evidence="1 4" id="KW-0812">Transmembrane</keyword>
<dbReference type="RefSeq" id="WP_190290570.1">
    <property type="nucleotide sequence ID" value="NZ_JABFCZ010000006.1"/>
</dbReference>
<protein>
    <submittedName>
        <fullName evidence="5">MFS transporter</fullName>
    </submittedName>
</protein>
<proteinExistence type="predicted"/>
<dbReference type="PANTHER" id="PTHR23526:SF2">
    <property type="entry name" value="MAJOR FACILITATOR SUPERFAMILY (MFS) PROFILE DOMAIN-CONTAINING PROTEIN"/>
    <property type="match status" value="1"/>
</dbReference>
<dbReference type="InterPro" id="IPR036259">
    <property type="entry name" value="MFS_trans_sf"/>
</dbReference>
<feature type="transmembrane region" description="Helical" evidence="4">
    <location>
        <begin position="174"/>
        <end position="198"/>
    </location>
</feature>
<dbReference type="EMBL" id="JABFCZ010000006">
    <property type="protein sequence ID" value="MBD1545898.1"/>
    <property type="molecule type" value="Genomic_DNA"/>
</dbReference>
<dbReference type="AlphaFoldDB" id="A0A926NY74"/>
<dbReference type="InterPro" id="IPR052528">
    <property type="entry name" value="Sugar_transport-like"/>
</dbReference>
<feature type="transmembrane region" description="Helical" evidence="4">
    <location>
        <begin position="304"/>
        <end position="321"/>
    </location>
</feature>
<feature type="transmembrane region" description="Helical" evidence="4">
    <location>
        <begin position="144"/>
        <end position="168"/>
    </location>
</feature>
<feature type="transmembrane region" description="Helical" evidence="4">
    <location>
        <begin position="273"/>
        <end position="295"/>
    </location>
</feature>
<dbReference type="GO" id="GO:0022857">
    <property type="term" value="F:transmembrane transporter activity"/>
    <property type="evidence" value="ECO:0007669"/>
    <property type="project" value="InterPro"/>
</dbReference>
<organism evidence="5 6">
    <name type="scientific">Roseibium aggregatum</name>
    <dbReference type="NCBI Taxonomy" id="187304"/>
    <lineage>
        <taxon>Bacteria</taxon>
        <taxon>Pseudomonadati</taxon>
        <taxon>Pseudomonadota</taxon>
        <taxon>Alphaproteobacteria</taxon>
        <taxon>Hyphomicrobiales</taxon>
        <taxon>Stappiaceae</taxon>
        <taxon>Roseibium</taxon>
    </lineage>
</organism>
<feature type="transmembrane region" description="Helical" evidence="4">
    <location>
        <begin position="37"/>
        <end position="59"/>
    </location>
</feature>
<dbReference type="SUPFAM" id="SSF103473">
    <property type="entry name" value="MFS general substrate transporter"/>
    <property type="match status" value="1"/>
</dbReference>
<comment type="caution">
    <text evidence="5">The sequence shown here is derived from an EMBL/GenBank/DDBJ whole genome shotgun (WGS) entry which is preliminary data.</text>
</comment>
<feature type="transmembrane region" description="Helical" evidence="4">
    <location>
        <begin position="396"/>
        <end position="417"/>
    </location>
</feature>
<dbReference type="Proteomes" id="UP000598467">
    <property type="component" value="Unassembled WGS sequence"/>
</dbReference>
<reference evidence="5" key="1">
    <citation type="submission" date="2020-05" db="EMBL/GenBank/DDBJ databases">
        <title>Identification of trans-AT polyketide cluster in two marine bacteria, producers of a novel glutaramide-containing polyketide sesbanimide D and analogs.</title>
        <authorList>
            <person name="Kacar D."/>
            <person name="Rodriguez P."/>
            <person name="Canedo L."/>
            <person name="Gonzalez E."/>
            <person name="Galan B."/>
            <person name="De La Calle F."/>
            <person name="Garcia J.L."/>
        </authorList>
    </citation>
    <scope>NUCLEOTIDE SEQUENCE</scope>
    <source>
        <strain evidence="5">PHM038</strain>
    </source>
</reference>
<evidence type="ECO:0000256" key="1">
    <source>
        <dbReference type="ARBA" id="ARBA00022692"/>
    </source>
</evidence>
<sequence>MAGLLTDSRWNLRVLLAHGLFTSVGHRLAPPRVIIPYIYIAAGAPTFFAAILVPILYGISQLSQTLSAPLIASAKLRKTYLVMGKIIMLAGMVLAAVSIQFDWILAVTVIFLLAAAVVGAGQGVGSLAYSTLVPELLDKDRRSLLFSLAGGISACAAIGLALATHWYFQGGEPLISHITLVWLSVSCGIIGIVMVLFVREQTKSAGTEQRTEETGSRGVLGHWEQIKSGWAFSLEHVWFRHYIIAQILLLSITQVVPFYAIHAASLHGNVPGSLSSIIVAMSVGAILSGPALVLMARRSIHTKLIVGICAAALSAVLALLIDGNPGYQHYLYYTPIFVLLSFSMQAVSINIRVYLGEMAPRDGGEYFFSASKMFAGTIGLIVAAVLGFLAHYKHEAYPIAIILCINVIAMFHVIFYLPRLVMPAAEQAT</sequence>
<dbReference type="InterPro" id="IPR011701">
    <property type="entry name" value="MFS"/>
</dbReference>
<feature type="transmembrane region" description="Helical" evidence="4">
    <location>
        <begin position="103"/>
        <end position="132"/>
    </location>
</feature>
<feature type="transmembrane region" description="Helical" evidence="4">
    <location>
        <begin position="242"/>
        <end position="261"/>
    </location>
</feature>
<gene>
    <name evidence="5" type="ORF">HK439_06460</name>
</gene>
<accession>A0A926NY74</accession>
<evidence type="ECO:0000256" key="4">
    <source>
        <dbReference type="SAM" id="Phobius"/>
    </source>
</evidence>
<keyword evidence="3 4" id="KW-0472">Membrane</keyword>
<name>A0A926NY74_9HYPH</name>
<dbReference type="PANTHER" id="PTHR23526">
    <property type="entry name" value="INTEGRAL MEMBRANE TRANSPORT PROTEIN-RELATED"/>
    <property type="match status" value="1"/>
</dbReference>
<feature type="transmembrane region" description="Helical" evidence="4">
    <location>
        <begin position="367"/>
        <end position="390"/>
    </location>
</feature>
<evidence type="ECO:0000313" key="5">
    <source>
        <dbReference type="EMBL" id="MBD1545898.1"/>
    </source>
</evidence>
<feature type="transmembrane region" description="Helical" evidence="4">
    <location>
        <begin position="80"/>
        <end position="97"/>
    </location>
</feature>
<feature type="transmembrane region" description="Helical" evidence="4">
    <location>
        <begin position="333"/>
        <end position="355"/>
    </location>
</feature>
<dbReference type="Pfam" id="PF07690">
    <property type="entry name" value="MFS_1"/>
    <property type="match status" value="1"/>
</dbReference>
<dbReference type="Gene3D" id="1.20.1250.20">
    <property type="entry name" value="MFS general substrate transporter like domains"/>
    <property type="match status" value="1"/>
</dbReference>